<gene>
    <name evidence="1" type="ORF">BaRGS_00014428</name>
</gene>
<dbReference type="EMBL" id="JACVVK020000084">
    <property type="protein sequence ID" value="KAK7494325.1"/>
    <property type="molecule type" value="Genomic_DNA"/>
</dbReference>
<protein>
    <submittedName>
        <fullName evidence="1">Uncharacterized protein</fullName>
    </submittedName>
</protein>
<sequence>MRYDANSARGRLRRVPRERVTDANWRKQYEEVTSVVVYRKQQDTAIQPLYTTIESNLCRQQQVTATSVDSSR</sequence>
<organism evidence="1 2">
    <name type="scientific">Batillaria attramentaria</name>
    <dbReference type="NCBI Taxonomy" id="370345"/>
    <lineage>
        <taxon>Eukaryota</taxon>
        <taxon>Metazoa</taxon>
        <taxon>Spiralia</taxon>
        <taxon>Lophotrochozoa</taxon>
        <taxon>Mollusca</taxon>
        <taxon>Gastropoda</taxon>
        <taxon>Caenogastropoda</taxon>
        <taxon>Sorbeoconcha</taxon>
        <taxon>Cerithioidea</taxon>
        <taxon>Batillariidae</taxon>
        <taxon>Batillaria</taxon>
    </lineage>
</organism>
<reference evidence="1 2" key="1">
    <citation type="journal article" date="2023" name="Sci. Data">
        <title>Genome assembly of the Korean intertidal mud-creeper Batillaria attramentaria.</title>
        <authorList>
            <person name="Patra A.K."/>
            <person name="Ho P.T."/>
            <person name="Jun S."/>
            <person name="Lee S.J."/>
            <person name="Kim Y."/>
            <person name="Won Y.J."/>
        </authorList>
    </citation>
    <scope>NUCLEOTIDE SEQUENCE [LARGE SCALE GENOMIC DNA]</scope>
    <source>
        <strain evidence="1">Wonlab-2016</strain>
    </source>
</reference>
<evidence type="ECO:0000313" key="1">
    <source>
        <dbReference type="EMBL" id="KAK7494325.1"/>
    </source>
</evidence>
<evidence type="ECO:0000313" key="2">
    <source>
        <dbReference type="Proteomes" id="UP001519460"/>
    </source>
</evidence>
<keyword evidence="2" id="KW-1185">Reference proteome</keyword>
<dbReference type="AlphaFoldDB" id="A0ABD0L4P7"/>
<proteinExistence type="predicted"/>
<dbReference type="Proteomes" id="UP001519460">
    <property type="component" value="Unassembled WGS sequence"/>
</dbReference>
<comment type="caution">
    <text evidence="1">The sequence shown here is derived from an EMBL/GenBank/DDBJ whole genome shotgun (WGS) entry which is preliminary data.</text>
</comment>
<accession>A0ABD0L4P7</accession>
<name>A0ABD0L4P7_9CAEN</name>